<evidence type="ECO:0000256" key="5">
    <source>
        <dbReference type="ARBA" id="ARBA00022490"/>
    </source>
</evidence>
<dbReference type="EMBL" id="KV454211">
    <property type="protein sequence ID" value="ODQ59389.1"/>
    <property type="molecule type" value="Genomic_DNA"/>
</dbReference>
<dbReference type="AlphaFoldDB" id="A0A1E3P1M8"/>
<evidence type="ECO:0000259" key="10">
    <source>
        <dbReference type="Pfam" id="PF04652"/>
    </source>
</evidence>
<dbReference type="GO" id="GO:0010008">
    <property type="term" value="C:endosome membrane"/>
    <property type="evidence" value="ECO:0007669"/>
    <property type="project" value="UniProtKB-SubCell"/>
</dbReference>
<keyword evidence="5" id="KW-0963">Cytoplasm</keyword>
<evidence type="ECO:0000256" key="9">
    <source>
        <dbReference type="SAM" id="MobiDB-lite"/>
    </source>
</evidence>
<keyword evidence="6" id="KW-0967">Endosome</keyword>
<dbReference type="GeneID" id="30200875"/>
<dbReference type="GO" id="GO:0005771">
    <property type="term" value="C:multivesicular body"/>
    <property type="evidence" value="ECO:0007669"/>
    <property type="project" value="TreeGrafter"/>
</dbReference>
<feature type="domain" description="Vta1/callose synthase N-terminal" evidence="10">
    <location>
        <begin position="13"/>
        <end position="162"/>
    </location>
</feature>
<dbReference type="GO" id="GO:0015031">
    <property type="term" value="P:protein transport"/>
    <property type="evidence" value="ECO:0007669"/>
    <property type="project" value="UniProtKB-KW"/>
</dbReference>
<feature type="domain" description="Vta1 C-terminal" evidence="11">
    <location>
        <begin position="311"/>
        <end position="343"/>
    </location>
</feature>
<dbReference type="Gene3D" id="1.25.40.270">
    <property type="entry name" value="Vacuolar protein sorting-associated protein vta1"/>
    <property type="match status" value="1"/>
</dbReference>
<dbReference type="Proteomes" id="UP000094112">
    <property type="component" value="Unassembled WGS sequence"/>
</dbReference>
<evidence type="ECO:0000313" key="13">
    <source>
        <dbReference type="Proteomes" id="UP000094112"/>
    </source>
</evidence>
<protein>
    <recommendedName>
        <fullName evidence="14">Vta1 C-terminal domain-containing protein</fullName>
    </recommendedName>
</protein>
<feature type="region of interest" description="Disordered" evidence="9">
    <location>
        <begin position="164"/>
        <end position="296"/>
    </location>
</feature>
<name>A0A1E3P1M8_WICAA</name>
<evidence type="ECO:0000256" key="8">
    <source>
        <dbReference type="ARBA" id="ARBA00023136"/>
    </source>
</evidence>
<feature type="compositionally biased region" description="Polar residues" evidence="9">
    <location>
        <begin position="267"/>
        <end position="284"/>
    </location>
</feature>
<proteinExistence type="inferred from homology"/>
<keyword evidence="4" id="KW-0813">Transport</keyword>
<keyword evidence="7" id="KW-0653">Protein transport</keyword>
<evidence type="ECO:0000256" key="4">
    <source>
        <dbReference type="ARBA" id="ARBA00022448"/>
    </source>
</evidence>
<dbReference type="InterPro" id="IPR039431">
    <property type="entry name" value="Vta1/CALS_N"/>
</dbReference>
<dbReference type="RefSeq" id="XP_019038596.1">
    <property type="nucleotide sequence ID" value="XM_019183629.1"/>
</dbReference>
<feature type="compositionally biased region" description="Basic and acidic residues" evidence="9">
    <location>
        <begin position="221"/>
        <end position="239"/>
    </location>
</feature>
<evidence type="ECO:0000259" key="11">
    <source>
        <dbReference type="Pfam" id="PF18097"/>
    </source>
</evidence>
<feature type="compositionally biased region" description="Acidic residues" evidence="9">
    <location>
        <begin position="199"/>
        <end position="208"/>
    </location>
</feature>
<dbReference type="InterPro" id="IPR023175">
    <property type="entry name" value="Vta1/CALS_N_sf"/>
</dbReference>
<organism evidence="12 13">
    <name type="scientific">Wickerhamomyces anomalus (strain ATCC 58044 / CBS 1984 / NCYC 433 / NRRL Y-366-8)</name>
    <name type="common">Yeast</name>
    <name type="synonym">Hansenula anomala</name>
    <dbReference type="NCBI Taxonomy" id="683960"/>
    <lineage>
        <taxon>Eukaryota</taxon>
        <taxon>Fungi</taxon>
        <taxon>Dikarya</taxon>
        <taxon>Ascomycota</taxon>
        <taxon>Saccharomycotina</taxon>
        <taxon>Saccharomycetes</taxon>
        <taxon>Phaffomycetales</taxon>
        <taxon>Wickerhamomycetaceae</taxon>
        <taxon>Wickerhamomyces</taxon>
    </lineage>
</organism>
<accession>A0A1E3P1M8</accession>
<dbReference type="InterPro" id="IPR041212">
    <property type="entry name" value="Vta1_C"/>
</dbReference>
<dbReference type="Pfam" id="PF04652">
    <property type="entry name" value="Vta1"/>
    <property type="match status" value="1"/>
</dbReference>
<comment type="subcellular location">
    <subcellularLocation>
        <location evidence="2">Cytoplasm</location>
    </subcellularLocation>
    <subcellularLocation>
        <location evidence="1">Endosome membrane</location>
        <topology evidence="1">Peripheral membrane protein</topology>
    </subcellularLocation>
</comment>
<evidence type="ECO:0000256" key="6">
    <source>
        <dbReference type="ARBA" id="ARBA00022753"/>
    </source>
</evidence>
<dbReference type="Gene3D" id="1.20.5.420">
    <property type="entry name" value="Immunoglobulin FC, subunit C"/>
    <property type="match status" value="1"/>
</dbReference>
<dbReference type="OrthoDB" id="391137at2759"/>
<evidence type="ECO:0000313" key="12">
    <source>
        <dbReference type="EMBL" id="ODQ59389.1"/>
    </source>
</evidence>
<evidence type="ECO:0000256" key="1">
    <source>
        <dbReference type="ARBA" id="ARBA00004481"/>
    </source>
</evidence>
<evidence type="ECO:0000256" key="7">
    <source>
        <dbReference type="ARBA" id="ARBA00022927"/>
    </source>
</evidence>
<dbReference type="PANTHER" id="PTHR46009">
    <property type="entry name" value="VACUOLAR PROTEIN SORTING-ASSOCIATED PROTEIN VTA1 HOMOLOG"/>
    <property type="match status" value="1"/>
</dbReference>
<dbReference type="GO" id="GO:0032511">
    <property type="term" value="P:late endosome to vacuole transport via multivesicular body sorting pathway"/>
    <property type="evidence" value="ECO:0007669"/>
    <property type="project" value="InterPro"/>
</dbReference>
<evidence type="ECO:0000256" key="3">
    <source>
        <dbReference type="ARBA" id="ARBA00007895"/>
    </source>
</evidence>
<feature type="compositionally biased region" description="Basic and acidic residues" evidence="9">
    <location>
        <begin position="175"/>
        <end position="189"/>
    </location>
</feature>
<dbReference type="InterPro" id="IPR044538">
    <property type="entry name" value="Vta1-like"/>
</dbReference>
<keyword evidence="13" id="KW-1185">Reference proteome</keyword>
<sequence length="348" mass="39599">MPLTPPSSLPKAINPFVTRSNELENAEPLIAYFCKLYIVEQILNQGLHTTDDEISKFAMELLDDIENFKQVNQEDEIKDIINDKSSSILYIVGFGDKIFNNSLKQIKQHVSNKSTALSFLASVNFYELIKLWPDQDVYEMNELMKKIRYAKFHAARILKSLRKGEDPNEYDPPEFELKDEQEVPFKQEEEPTPAGLPNMEDDDDDDDNLGLPKVPQFIDDEPNKKQNQDQEPELSKEKSPSPSFKLPEPPKSKPGAIDVDPEPVTPRESTPKVNEPSSSRSLSQPIIKDNSTKPVTKFDVSQIIESGEIYNKAQKHAKFAISAMNYEDKETALKQLKEAIALLDQLEM</sequence>
<keyword evidence="8" id="KW-0472">Membrane</keyword>
<evidence type="ECO:0000256" key="2">
    <source>
        <dbReference type="ARBA" id="ARBA00004496"/>
    </source>
</evidence>
<reference evidence="12 13" key="1">
    <citation type="journal article" date="2016" name="Proc. Natl. Acad. Sci. U.S.A.">
        <title>Comparative genomics of biotechnologically important yeasts.</title>
        <authorList>
            <person name="Riley R."/>
            <person name="Haridas S."/>
            <person name="Wolfe K.H."/>
            <person name="Lopes M.R."/>
            <person name="Hittinger C.T."/>
            <person name="Goeker M."/>
            <person name="Salamov A.A."/>
            <person name="Wisecaver J.H."/>
            <person name="Long T.M."/>
            <person name="Calvey C.H."/>
            <person name="Aerts A.L."/>
            <person name="Barry K.W."/>
            <person name="Choi C."/>
            <person name="Clum A."/>
            <person name="Coughlan A.Y."/>
            <person name="Deshpande S."/>
            <person name="Douglass A.P."/>
            <person name="Hanson S.J."/>
            <person name="Klenk H.-P."/>
            <person name="LaButti K.M."/>
            <person name="Lapidus A."/>
            <person name="Lindquist E.A."/>
            <person name="Lipzen A.M."/>
            <person name="Meier-Kolthoff J.P."/>
            <person name="Ohm R.A."/>
            <person name="Otillar R.P."/>
            <person name="Pangilinan J.L."/>
            <person name="Peng Y."/>
            <person name="Rokas A."/>
            <person name="Rosa C.A."/>
            <person name="Scheuner C."/>
            <person name="Sibirny A.A."/>
            <person name="Slot J.C."/>
            <person name="Stielow J.B."/>
            <person name="Sun H."/>
            <person name="Kurtzman C.P."/>
            <person name="Blackwell M."/>
            <person name="Grigoriev I.V."/>
            <person name="Jeffries T.W."/>
        </authorList>
    </citation>
    <scope>NUCLEOTIDE SEQUENCE [LARGE SCALE GENOMIC DNA]</scope>
    <source>
        <strain evidence="13">ATCC 58044 / CBS 1984 / NCYC 433 / NRRL Y-366-8</strain>
    </source>
</reference>
<gene>
    <name evidence="12" type="ORF">WICANDRAFT_63887</name>
</gene>
<comment type="similarity">
    <text evidence="3">Belongs to the VTA1 family.</text>
</comment>
<evidence type="ECO:0008006" key="14">
    <source>
        <dbReference type="Google" id="ProtNLM"/>
    </source>
</evidence>
<dbReference type="PANTHER" id="PTHR46009:SF1">
    <property type="entry name" value="VACUOLAR PROTEIN SORTING-ASSOCIATED PROTEIN VTA1 HOMOLOG"/>
    <property type="match status" value="1"/>
</dbReference>
<dbReference type="STRING" id="683960.A0A1E3P1M8"/>
<dbReference type="Pfam" id="PF18097">
    <property type="entry name" value="Vta1_C"/>
    <property type="match status" value="1"/>
</dbReference>